<dbReference type="Proteomes" id="UP001066276">
    <property type="component" value="Chromosome 8"/>
</dbReference>
<evidence type="ECO:0000313" key="3">
    <source>
        <dbReference type="Proteomes" id="UP001066276"/>
    </source>
</evidence>
<reference evidence="2" key="1">
    <citation type="journal article" date="2022" name="bioRxiv">
        <title>Sequencing and chromosome-scale assembly of the giantPleurodeles waltlgenome.</title>
        <authorList>
            <person name="Brown T."/>
            <person name="Elewa A."/>
            <person name="Iarovenko S."/>
            <person name="Subramanian E."/>
            <person name="Araus A.J."/>
            <person name="Petzold A."/>
            <person name="Susuki M."/>
            <person name="Suzuki K.-i.T."/>
            <person name="Hayashi T."/>
            <person name="Toyoda A."/>
            <person name="Oliveira C."/>
            <person name="Osipova E."/>
            <person name="Leigh N.D."/>
            <person name="Simon A."/>
            <person name="Yun M.H."/>
        </authorList>
    </citation>
    <scope>NUCLEOTIDE SEQUENCE</scope>
    <source>
        <strain evidence="2">20211129_DDA</strain>
        <tissue evidence="2">Liver</tissue>
    </source>
</reference>
<feature type="region of interest" description="Disordered" evidence="1">
    <location>
        <begin position="1"/>
        <end position="20"/>
    </location>
</feature>
<evidence type="ECO:0000313" key="2">
    <source>
        <dbReference type="EMBL" id="KAJ1114590.1"/>
    </source>
</evidence>
<dbReference type="EMBL" id="JANPWB010000012">
    <property type="protein sequence ID" value="KAJ1114590.1"/>
    <property type="molecule type" value="Genomic_DNA"/>
</dbReference>
<proteinExistence type="predicted"/>
<accession>A0AAV7NP95</accession>
<comment type="caution">
    <text evidence="2">The sequence shown here is derived from an EMBL/GenBank/DDBJ whole genome shotgun (WGS) entry which is preliminary data.</text>
</comment>
<name>A0AAV7NP95_PLEWA</name>
<protein>
    <submittedName>
        <fullName evidence="2">Uncharacterized protein</fullName>
    </submittedName>
</protein>
<dbReference type="AlphaFoldDB" id="A0AAV7NP95"/>
<gene>
    <name evidence="2" type="ORF">NDU88_002825</name>
</gene>
<organism evidence="2 3">
    <name type="scientific">Pleurodeles waltl</name>
    <name type="common">Iberian ribbed newt</name>
    <dbReference type="NCBI Taxonomy" id="8319"/>
    <lineage>
        <taxon>Eukaryota</taxon>
        <taxon>Metazoa</taxon>
        <taxon>Chordata</taxon>
        <taxon>Craniata</taxon>
        <taxon>Vertebrata</taxon>
        <taxon>Euteleostomi</taxon>
        <taxon>Amphibia</taxon>
        <taxon>Batrachia</taxon>
        <taxon>Caudata</taxon>
        <taxon>Salamandroidea</taxon>
        <taxon>Salamandridae</taxon>
        <taxon>Pleurodelinae</taxon>
        <taxon>Pleurodeles</taxon>
    </lineage>
</organism>
<sequence length="122" mass="12746">MGARGRNEIETNRRAPAQCSAEQGRLLEGLGRACARRAAPRGLAESSGAHNGVAASSPYLSGGDGVRVTVPVRRARSPNQLGGPRGERRSWRCFSFFPLRERSVPKAADSGVASSGAASEVA</sequence>
<feature type="compositionally biased region" description="Basic and acidic residues" evidence="1">
    <location>
        <begin position="1"/>
        <end position="13"/>
    </location>
</feature>
<evidence type="ECO:0000256" key="1">
    <source>
        <dbReference type="SAM" id="MobiDB-lite"/>
    </source>
</evidence>
<feature type="region of interest" description="Disordered" evidence="1">
    <location>
        <begin position="38"/>
        <end position="61"/>
    </location>
</feature>
<keyword evidence="3" id="KW-1185">Reference proteome</keyword>